<name>A0AAJ1SW52_9BACI</name>
<protein>
    <submittedName>
        <fullName evidence="2">Uncharacterized protein YpmB</fullName>
    </submittedName>
</protein>
<dbReference type="InterPro" id="IPR046350">
    <property type="entry name" value="Cystatin_sf"/>
</dbReference>
<evidence type="ECO:0000313" key="2">
    <source>
        <dbReference type="EMBL" id="MDQ0213664.1"/>
    </source>
</evidence>
<dbReference type="Proteomes" id="UP001237207">
    <property type="component" value="Unassembled WGS sequence"/>
</dbReference>
<proteinExistence type="predicted"/>
<organism evidence="2 3">
    <name type="scientific">Oikeobacillus pervagus</name>
    <dbReference type="NCBI Taxonomy" id="1325931"/>
    <lineage>
        <taxon>Bacteria</taxon>
        <taxon>Bacillati</taxon>
        <taxon>Bacillota</taxon>
        <taxon>Bacilli</taxon>
        <taxon>Bacillales</taxon>
        <taxon>Bacillaceae</taxon>
        <taxon>Oikeobacillus</taxon>
    </lineage>
</organism>
<gene>
    <name evidence="2" type="ORF">J2S13_000058</name>
</gene>
<dbReference type="RefSeq" id="WP_307255652.1">
    <property type="nucleotide sequence ID" value="NZ_JAUSUC010000001.1"/>
</dbReference>
<reference evidence="2" key="1">
    <citation type="submission" date="2023-07" db="EMBL/GenBank/DDBJ databases">
        <title>Genomic Encyclopedia of Type Strains, Phase IV (KMG-IV): sequencing the most valuable type-strain genomes for metagenomic binning, comparative biology and taxonomic classification.</title>
        <authorList>
            <person name="Goeker M."/>
        </authorList>
    </citation>
    <scope>NUCLEOTIDE SEQUENCE</scope>
    <source>
        <strain evidence="2">DSM 23947</strain>
    </source>
</reference>
<accession>A0AAJ1SW52</accession>
<dbReference type="Pfam" id="PF17881">
    <property type="entry name" value="TseB"/>
    <property type="match status" value="1"/>
</dbReference>
<sequence>MKKWIFSLSLLFIFVIGFFVHVYVEAQSPYKKAKQNALKMAKDEAGIISVVDFYIYNSNQSYEVVVGKTKKKKTLAVWIPEKKNADTIVIDYSKGISKKEAIQKLQTEEHPREIISVRLGMEKVGPIWELAYLDRDDHLNYYYLLFENGKWWKKINNI</sequence>
<feature type="domain" description="Cell wall elongation regulator TseB-like" evidence="1">
    <location>
        <begin position="37"/>
        <end position="80"/>
    </location>
</feature>
<evidence type="ECO:0000313" key="3">
    <source>
        <dbReference type="Proteomes" id="UP001237207"/>
    </source>
</evidence>
<dbReference type="AlphaFoldDB" id="A0AAJ1SW52"/>
<evidence type="ECO:0000259" key="1">
    <source>
        <dbReference type="Pfam" id="PF17881"/>
    </source>
</evidence>
<comment type="caution">
    <text evidence="2">The sequence shown here is derived from an EMBL/GenBank/DDBJ whole genome shotgun (WGS) entry which is preliminary data.</text>
</comment>
<dbReference type="EMBL" id="JAUSUC010000001">
    <property type="protein sequence ID" value="MDQ0213664.1"/>
    <property type="molecule type" value="Genomic_DNA"/>
</dbReference>
<dbReference type="Gene3D" id="3.10.450.40">
    <property type="match status" value="2"/>
</dbReference>
<dbReference type="SUPFAM" id="SSF54403">
    <property type="entry name" value="Cystatin/monellin"/>
    <property type="match status" value="2"/>
</dbReference>
<dbReference type="InterPro" id="IPR041401">
    <property type="entry name" value="TseB-like_dom"/>
</dbReference>
<keyword evidence="3" id="KW-1185">Reference proteome</keyword>